<sequence>MFSFQFFIENYKKPSKKLYLVLDYGNEEELELSDNLETNVFEEVVFENSHPVNFNLYNIFSCPIIDSYEKHFTNQDLNTFIKNWQLGLTNSHWRSVCIKISEPVELQDVLKDITVTYRDSRTVKRKVSVGYDSYWIFGGIDIQKHDGSATATIQWKDYRVNSEDSEVPIKLIRKYERNNGVIFDEEDELEEDELEEDQHDEVQHEEFQLEEEQLEEDELVEDQHEDDEHEEHELQAADLHANFLLWLKRFSQAEFSMYIW</sequence>
<name>G0P6B7_CAEBE</name>
<reference evidence="4" key="1">
    <citation type="submission" date="2011-07" db="EMBL/GenBank/DDBJ databases">
        <authorList>
            <consortium name="Caenorhabditis brenneri Sequencing and Analysis Consortium"/>
            <person name="Wilson R.K."/>
        </authorList>
    </citation>
    <scope>NUCLEOTIDE SEQUENCE [LARGE SCALE GENOMIC DNA]</scope>
    <source>
        <strain evidence="4">PB2801</strain>
    </source>
</reference>
<dbReference type="Pfam" id="PF07735">
    <property type="entry name" value="FBA_2"/>
    <property type="match status" value="1"/>
</dbReference>
<dbReference type="InterPro" id="IPR012885">
    <property type="entry name" value="F-box_Sdz-33"/>
</dbReference>
<dbReference type="OrthoDB" id="5907291at2759"/>
<dbReference type="HOGENOM" id="CLU_1070508_0_0_1"/>
<evidence type="ECO:0000259" key="2">
    <source>
        <dbReference type="Pfam" id="PF07735"/>
    </source>
</evidence>
<dbReference type="EMBL" id="GL380096">
    <property type="protein sequence ID" value="EGT46388.1"/>
    <property type="molecule type" value="Genomic_DNA"/>
</dbReference>
<accession>G0P6B7</accession>
<gene>
    <name evidence="3" type="ORF">CAEBREN_01747</name>
</gene>
<feature type="compositionally biased region" description="Acidic residues" evidence="1">
    <location>
        <begin position="188"/>
        <end position="199"/>
    </location>
</feature>
<evidence type="ECO:0000256" key="1">
    <source>
        <dbReference type="SAM" id="MobiDB-lite"/>
    </source>
</evidence>
<proteinExistence type="predicted"/>
<evidence type="ECO:0000313" key="3">
    <source>
        <dbReference type="EMBL" id="EGT46388.1"/>
    </source>
</evidence>
<feature type="region of interest" description="Disordered" evidence="1">
    <location>
        <begin position="188"/>
        <end position="233"/>
    </location>
</feature>
<dbReference type="eggNOG" id="ENOG502TJTG">
    <property type="taxonomic scope" value="Eukaryota"/>
</dbReference>
<feature type="domain" description="Sdz-33 F-box" evidence="2">
    <location>
        <begin position="41"/>
        <end position="95"/>
    </location>
</feature>
<organism evidence="4">
    <name type="scientific">Caenorhabditis brenneri</name>
    <name type="common">Nematode worm</name>
    <dbReference type="NCBI Taxonomy" id="135651"/>
    <lineage>
        <taxon>Eukaryota</taxon>
        <taxon>Metazoa</taxon>
        <taxon>Ecdysozoa</taxon>
        <taxon>Nematoda</taxon>
        <taxon>Chromadorea</taxon>
        <taxon>Rhabditida</taxon>
        <taxon>Rhabditina</taxon>
        <taxon>Rhabditomorpha</taxon>
        <taxon>Rhabditoidea</taxon>
        <taxon>Rhabditidae</taxon>
        <taxon>Peloderinae</taxon>
        <taxon>Caenorhabditis</taxon>
    </lineage>
</organism>
<protein>
    <recommendedName>
        <fullName evidence="2">Sdz-33 F-box domain-containing protein</fullName>
    </recommendedName>
</protein>
<dbReference type="Proteomes" id="UP000008068">
    <property type="component" value="Unassembled WGS sequence"/>
</dbReference>
<dbReference type="AlphaFoldDB" id="G0P6B7"/>
<evidence type="ECO:0000313" key="4">
    <source>
        <dbReference type="Proteomes" id="UP000008068"/>
    </source>
</evidence>
<keyword evidence="4" id="KW-1185">Reference proteome</keyword>
<dbReference type="InParanoid" id="G0P6B7"/>
<feature type="compositionally biased region" description="Acidic residues" evidence="1">
    <location>
        <begin position="208"/>
        <end position="230"/>
    </location>
</feature>